<feature type="region of interest" description="Disordered" evidence="1">
    <location>
        <begin position="36"/>
        <end position="79"/>
    </location>
</feature>
<evidence type="ECO:0008006" key="5">
    <source>
        <dbReference type="Google" id="ProtNLM"/>
    </source>
</evidence>
<feature type="signal peptide" evidence="2">
    <location>
        <begin position="1"/>
        <end position="38"/>
    </location>
</feature>
<sequence length="79" mass="8769">MIHEEAYQEPSPKAMIAPRTVFSLLFLLAAASSMTSCASNEPKRRERVPPPVADSTMPWNRPAKWEGTGKYGSMMQGSR</sequence>
<name>A0A512M6K4_9BACT</name>
<evidence type="ECO:0000256" key="1">
    <source>
        <dbReference type="SAM" id="MobiDB-lite"/>
    </source>
</evidence>
<dbReference type="EMBL" id="BKAG01000009">
    <property type="protein sequence ID" value="GEP42362.1"/>
    <property type="molecule type" value="Genomic_DNA"/>
</dbReference>
<proteinExistence type="predicted"/>
<feature type="chain" id="PRO_5022049615" description="Lipoprotein" evidence="2">
    <location>
        <begin position="39"/>
        <end position="79"/>
    </location>
</feature>
<keyword evidence="2" id="KW-0732">Signal</keyword>
<protein>
    <recommendedName>
        <fullName evidence="5">Lipoprotein</fullName>
    </recommendedName>
</protein>
<evidence type="ECO:0000313" key="4">
    <source>
        <dbReference type="Proteomes" id="UP000321577"/>
    </source>
</evidence>
<dbReference type="Proteomes" id="UP000321577">
    <property type="component" value="Unassembled WGS sequence"/>
</dbReference>
<evidence type="ECO:0000313" key="3">
    <source>
        <dbReference type="EMBL" id="GEP42362.1"/>
    </source>
</evidence>
<keyword evidence="4" id="KW-1185">Reference proteome</keyword>
<comment type="caution">
    <text evidence="3">The sequence shown here is derived from an EMBL/GenBank/DDBJ whole genome shotgun (WGS) entry which is preliminary data.</text>
</comment>
<organism evidence="3 4">
    <name type="scientific">Brevifollis gellanilyticus</name>
    <dbReference type="NCBI Taxonomy" id="748831"/>
    <lineage>
        <taxon>Bacteria</taxon>
        <taxon>Pseudomonadati</taxon>
        <taxon>Verrucomicrobiota</taxon>
        <taxon>Verrucomicrobiia</taxon>
        <taxon>Verrucomicrobiales</taxon>
        <taxon>Verrucomicrobiaceae</taxon>
    </lineage>
</organism>
<gene>
    <name evidence="3" type="ORF">BGE01nite_16530</name>
</gene>
<reference evidence="3 4" key="1">
    <citation type="submission" date="2019-07" db="EMBL/GenBank/DDBJ databases">
        <title>Whole genome shotgun sequence of Brevifollis gellanilyticus NBRC 108608.</title>
        <authorList>
            <person name="Hosoyama A."/>
            <person name="Uohara A."/>
            <person name="Ohji S."/>
            <person name="Ichikawa N."/>
        </authorList>
    </citation>
    <scope>NUCLEOTIDE SEQUENCE [LARGE SCALE GENOMIC DNA]</scope>
    <source>
        <strain evidence="3 4">NBRC 108608</strain>
    </source>
</reference>
<evidence type="ECO:0000256" key="2">
    <source>
        <dbReference type="SAM" id="SignalP"/>
    </source>
</evidence>
<dbReference type="AlphaFoldDB" id="A0A512M6K4"/>
<accession>A0A512M6K4</accession>